<organism evidence="2 3">
    <name type="scientific">Brevundimonas kwangchunensis</name>
    <dbReference type="NCBI Taxonomy" id="322163"/>
    <lineage>
        <taxon>Bacteria</taxon>
        <taxon>Pseudomonadati</taxon>
        <taxon>Pseudomonadota</taxon>
        <taxon>Alphaproteobacteria</taxon>
        <taxon>Caulobacterales</taxon>
        <taxon>Caulobacteraceae</taxon>
        <taxon>Brevundimonas</taxon>
    </lineage>
</organism>
<feature type="compositionally biased region" description="Low complexity" evidence="1">
    <location>
        <begin position="271"/>
        <end position="284"/>
    </location>
</feature>
<dbReference type="EMBL" id="BAAAGA010000001">
    <property type="protein sequence ID" value="GAA0616258.1"/>
    <property type="molecule type" value="Genomic_DNA"/>
</dbReference>
<comment type="caution">
    <text evidence="2">The sequence shown here is derived from an EMBL/GenBank/DDBJ whole genome shotgun (WGS) entry which is preliminary data.</text>
</comment>
<dbReference type="RefSeq" id="WP_343791099.1">
    <property type="nucleotide sequence ID" value="NZ_BAAAGA010000001.1"/>
</dbReference>
<dbReference type="Proteomes" id="UP001501352">
    <property type="component" value="Unassembled WGS sequence"/>
</dbReference>
<evidence type="ECO:0000256" key="1">
    <source>
        <dbReference type="SAM" id="MobiDB-lite"/>
    </source>
</evidence>
<feature type="compositionally biased region" description="Pro residues" evidence="1">
    <location>
        <begin position="240"/>
        <end position="270"/>
    </location>
</feature>
<evidence type="ECO:0000313" key="3">
    <source>
        <dbReference type="Proteomes" id="UP001501352"/>
    </source>
</evidence>
<feature type="region of interest" description="Disordered" evidence="1">
    <location>
        <begin position="215"/>
        <end position="307"/>
    </location>
</feature>
<evidence type="ECO:0008006" key="4">
    <source>
        <dbReference type="Google" id="ProtNLM"/>
    </source>
</evidence>
<accession>A0ABN1GQ50</accession>
<name>A0ABN1GQ50_9CAUL</name>
<sequence>MRRFFVWSALAAVIGLALAGGGYWAYWNFYARFQPVTVTRNQAEIQRLLDESSWISAGGGGEPVYIIGYRDSAAMQRYEREEAPKLRAAGAEVRVIVFARPDREGLAQSTAAERATVAELWLTRDWSLYLRWTATPVRNWTAAGIPSADNNLARAAVVEAGRQFITRLTADLRETGLSTRYPLVIWRDREGFMKACACSDSRSWAFIRDDLDAPESVSPAPVAPLGSDEGMTYPGDGTPAPQPGQPSPMPYPAIPPATAPVPGQPAPATPAAPGAAAPAVTPAPRQTPPPTPRKAPQASRQDDTTFF</sequence>
<feature type="compositionally biased region" description="Low complexity" evidence="1">
    <location>
        <begin position="215"/>
        <end position="224"/>
    </location>
</feature>
<keyword evidence="3" id="KW-1185">Reference proteome</keyword>
<protein>
    <recommendedName>
        <fullName evidence="4">DUF218 domain-containing protein</fullName>
    </recommendedName>
</protein>
<gene>
    <name evidence="2" type="ORF">GCM10009422_09300</name>
</gene>
<evidence type="ECO:0000313" key="2">
    <source>
        <dbReference type="EMBL" id="GAA0616258.1"/>
    </source>
</evidence>
<reference evidence="2 3" key="1">
    <citation type="journal article" date="2019" name="Int. J. Syst. Evol. Microbiol.">
        <title>The Global Catalogue of Microorganisms (GCM) 10K type strain sequencing project: providing services to taxonomists for standard genome sequencing and annotation.</title>
        <authorList>
            <consortium name="The Broad Institute Genomics Platform"/>
            <consortium name="The Broad Institute Genome Sequencing Center for Infectious Disease"/>
            <person name="Wu L."/>
            <person name="Ma J."/>
        </authorList>
    </citation>
    <scope>NUCLEOTIDE SEQUENCE [LARGE SCALE GENOMIC DNA]</scope>
    <source>
        <strain evidence="2 3">JCM 12928</strain>
    </source>
</reference>
<proteinExistence type="predicted"/>